<accession>A0A564SYY2</accession>
<dbReference type="InterPro" id="IPR017853">
    <property type="entry name" value="GH"/>
</dbReference>
<reference evidence="2 3" key="1">
    <citation type="submission" date="2019-07" db="EMBL/GenBank/DDBJ databases">
        <authorList>
            <person name="Hibberd C M."/>
            <person name="Gehrig L. J."/>
            <person name="Chang H.-W."/>
            <person name="Venkatesh S."/>
        </authorList>
    </citation>
    <scope>NUCLEOTIDE SEQUENCE [LARGE SCALE GENOMIC DNA]</scope>
    <source>
        <strain evidence="2">Ruminococcus_torques_SSTS_Bg7063</strain>
    </source>
</reference>
<dbReference type="Pfam" id="PF01183">
    <property type="entry name" value="Glyco_hydro_25"/>
    <property type="match status" value="1"/>
</dbReference>
<dbReference type="GO" id="GO:0016998">
    <property type="term" value="P:cell wall macromolecule catabolic process"/>
    <property type="evidence" value="ECO:0007669"/>
    <property type="project" value="InterPro"/>
</dbReference>
<dbReference type="AlphaFoldDB" id="A0A564SYY2"/>
<evidence type="ECO:0000313" key="2">
    <source>
        <dbReference type="EMBL" id="VUX00345.1"/>
    </source>
</evidence>
<evidence type="ECO:0000256" key="1">
    <source>
        <dbReference type="ARBA" id="ARBA00010646"/>
    </source>
</evidence>
<keyword evidence="2" id="KW-0378">Hydrolase</keyword>
<dbReference type="Proteomes" id="UP000363661">
    <property type="component" value="Unassembled WGS sequence"/>
</dbReference>
<comment type="similarity">
    <text evidence="1">Belongs to the glycosyl hydrolase 25 family.</text>
</comment>
<dbReference type="GO" id="GO:0003796">
    <property type="term" value="F:lysozyme activity"/>
    <property type="evidence" value="ECO:0007669"/>
    <property type="project" value="InterPro"/>
</dbReference>
<sequence length="356" mass="40136">MSNLIIDVSYHNGVINWERVKASGCAGAILRCGYGDDITSQDDKQWVRNLAECKRLGIPVGVYLYSYATCDRQAESELDHILRLIKGHTFQLPIFLDVEEPGTQGYAPKCCEIVCEGLKAAGYTPGIYASLSWFNNYLGNVRGKYVEWMARYKNLPKDTYNGQYAIWQYASDGQVDGVNGRVDVNHCYMEFGGSVQPVTPSVKPAPAEKKDLGQVDITYQAYTTKWWPAVTNKADWAGKGDDVSIKWLAVKVSKGSIRARVYTQANGWLSYLTFGNSYDLNDKKNGILGDGSPILAVELYYITPEEYEYQMVHYRVSVRNNKNFYADQVDTLKASGMDGFAGDKYRFIDKFQAWIE</sequence>
<dbReference type="Gene3D" id="3.20.20.80">
    <property type="entry name" value="Glycosidases"/>
    <property type="match status" value="1"/>
</dbReference>
<dbReference type="GO" id="GO:0016052">
    <property type="term" value="P:carbohydrate catabolic process"/>
    <property type="evidence" value="ECO:0007669"/>
    <property type="project" value="TreeGrafter"/>
</dbReference>
<keyword evidence="3" id="KW-1185">Reference proteome</keyword>
<dbReference type="SUPFAM" id="SSF51445">
    <property type="entry name" value="(Trans)glycosidases"/>
    <property type="match status" value="1"/>
</dbReference>
<dbReference type="PROSITE" id="PS51904">
    <property type="entry name" value="GLYCOSYL_HYDROL_F25_2"/>
    <property type="match status" value="1"/>
</dbReference>
<organism evidence="2 3">
    <name type="scientific">[Ruminococcus] torques</name>
    <dbReference type="NCBI Taxonomy" id="33039"/>
    <lineage>
        <taxon>Bacteria</taxon>
        <taxon>Bacillati</taxon>
        <taxon>Bacillota</taxon>
        <taxon>Clostridia</taxon>
        <taxon>Lachnospirales</taxon>
        <taxon>Lachnospiraceae</taxon>
        <taxon>Mediterraneibacter</taxon>
    </lineage>
</organism>
<dbReference type="RefSeq" id="WP_144366602.1">
    <property type="nucleotide sequence ID" value="NZ_CABHNA010000038.1"/>
</dbReference>
<dbReference type="CDD" id="cd06414">
    <property type="entry name" value="GH25_LytC-like"/>
    <property type="match status" value="1"/>
</dbReference>
<name>A0A564SYY2_9FIRM</name>
<dbReference type="InterPro" id="IPR002053">
    <property type="entry name" value="Glyco_hydro_25"/>
</dbReference>
<dbReference type="EMBL" id="CABHNA010000038">
    <property type="protein sequence ID" value="VUX00345.1"/>
    <property type="molecule type" value="Genomic_DNA"/>
</dbReference>
<protein>
    <submittedName>
        <fullName evidence="2">Glycosyl hydrolases family 25</fullName>
    </submittedName>
</protein>
<evidence type="ECO:0000313" key="3">
    <source>
        <dbReference type="Proteomes" id="UP000363661"/>
    </source>
</evidence>
<dbReference type="PANTHER" id="PTHR34135">
    <property type="entry name" value="LYSOZYME"/>
    <property type="match status" value="1"/>
</dbReference>
<dbReference type="PANTHER" id="PTHR34135:SF2">
    <property type="entry name" value="LYSOZYME"/>
    <property type="match status" value="1"/>
</dbReference>
<dbReference type="GO" id="GO:0009253">
    <property type="term" value="P:peptidoglycan catabolic process"/>
    <property type="evidence" value="ECO:0007669"/>
    <property type="project" value="InterPro"/>
</dbReference>
<proteinExistence type="inferred from homology"/>
<gene>
    <name evidence="2" type="ORF">RTSSTS7063_00765</name>
</gene>